<proteinExistence type="inferred from homology"/>
<keyword evidence="1" id="KW-0406">Ion transport</keyword>
<comment type="similarity">
    <text evidence="1">Belongs to the NhaA Na(+)/H(+) (TC 2.A.33) antiporter family.</text>
</comment>
<feature type="transmembrane region" description="Helical" evidence="1">
    <location>
        <begin position="217"/>
        <end position="235"/>
    </location>
</feature>
<keyword evidence="1" id="KW-1133">Transmembrane helix</keyword>
<evidence type="ECO:0000256" key="1">
    <source>
        <dbReference type="HAMAP-Rule" id="MF_01844"/>
    </source>
</evidence>
<dbReference type="InterPro" id="IPR004670">
    <property type="entry name" value="NhaA"/>
</dbReference>
<dbReference type="PANTHER" id="PTHR30341:SF0">
    <property type="entry name" value="NA(+)_H(+) ANTIPORTER NHAA"/>
    <property type="match status" value="1"/>
</dbReference>
<evidence type="ECO:0000313" key="2">
    <source>
        <dbReference type="EMBL" id="MBW4768906.1"/>
    </source>
</evidence>
<comment type="caution">
    <text evidence="2">The sequence shown here is derived from an EMBL/GenBank/DDBJ whole genome shotgun (WGS) entry which is preliminary data.</text>
</comment>
<comment type="function">
    <text evidence="1">Na(+)/H(+) antiporter that extrudes sodium in exchange for external protons.</text>
</comment>
<name>A0ABS6YBG3_9BACT</name>
<feature type="transmembrane region" description="Helical" evidence="1">
    <location>
        <begin position="72"/>
        <end position="92"/>
    </location>
</feature>
<dbReference type="RefSeq" id="WP_219480135.1">
    <property type="nucleotide sequence ID" value="NZ_JAHXCT010000002.1"/>
</dbReference>
<keyword evidence="1" id="KW-0050">Antiport</keyword>
<feature type="transmembrane region" description="Helical" evidence="1">
    <location>
        <begin position="166"/>
        <end position="187"/>
    </location>
</feature>
<keyword evidence="3" id="KW-1185">Reference proteome</keyword>
<keyword evidence="1" id="KW-0915">Sodium</keyword>
<evidence type="ECO:0000313" key="3">
    <source>
        <dbReference type="Proteomes" id="UP000788426"/>
    </source>
</evidence>
<dbReference type="PANTHER" id="PTHR30341">
    <property type="entry name" value="SODIUM ION/PROTON ANTIPORTER NHAA-RELATED"/>
    <property type="match status" value="1"/>
</dbReference>
<accession>A0ABS6YBG3</accession>
<feature type="transmembrane region" description="Helical" evidence="1">
    <location>
        <begin position="346"/>
        <end position="368"/>
    </location>
</feature>
<dbReference type="HAMAP" id="MF_01844">
    <property type="entry name" value="NhaA"/>
    <property type="match status" value="1"/>
</dbReference>
<comment type="catalytic activity">
    <reaction evidence="1">
        <text>Na(+)(in) + 2 H(+)(out) = Na(+)(out) + 2 H(+)(in)</text>
        <dbReference type="Rhea" id="RHEA:29251"/>
        <dbReference type="ChEBI" id="CHEBI:15378"/>
        <dbReference type="ChEBI" id="CHEBI:29101"/>
    </reaction>
</comment>
<keyword evidence="1" id="KW-1003">Cell membrane</keyword>
<gene>
    <name evidence="1 2" type="primary">nhaA</name>
    <name evidence="2" type="ORF">KZO38_03930</name>
</gene>
<feature type="transmembrane region" description="Helical" evidence="1">
    <location>
        <begin position="419"/>
        <end position="436"/>
    </location>
</feature>
<sequence>MRKRVEKKLNHHLMLPIKLFMGREKSGGIVLLLSVVLAMVLANTNFATSYFHFFEQEVGMIVNGQTYLNYSLHHWINDGLMAVFFFVVGLELKREFIGGELADVRNTILPIGAAIGGMLVPALIYTALNMGTPHTMGWGIPMATDIAFALGVVYLLGNKVPLSAKVFLTTLAIVDDLGAVLVIAFFYTSELSVVSLLFGFAFLAVMFIGNRLGVKNLLFYAILGIGGVWVTFLLSGIHATIAAVLAAFMIPADARINESVYIKRLKKQLKRFEHEKANEVRTLEEGQVGVLATIKRDTSIAIPLLQQLEHTLVPVVTFLIMPIFAIANAGISFTNLSVSDIFSNHVALGVALGLLIGKPLGVVGVTFLMVKMRWATLPSAITKRTMVGLGMLASIGFTMSMFISTLAFDNELWLTQAKVGIFLASILGGIGGYILLNQSPNKNK</sequence>
<organism evidence="2 3">
    <name type="scientific">Hoylesella nanceiensis</name>
    <dbReference type="NCBI Taxonomy" id="425941"/>
    <lineage>
        <taxon>Bacteria</taxon>
        <taxon>Pseudomonadati</taxon>
        <taxon>Bacteroidota</taxon>
        <taxon>Bacteroidia</taxon>
        <taxon>Bacteroidales</taxon>
        <taxon>Prevotellaceae</taxon>
        <taxon>Hoylesella</taxon>
    </lineage>
</organism>
<dbReference type="Proteomes" id="UP000788426">
    <property type="component" value="Unassembled WGS sequence"/>
</dbReference>
<feature type="transmembrane region" description="Helical" evidence="1">
    <location>
        <begin position="104"/>
        <end position="124"/>
    </location>
</feature>
<comment type="subcellular location">
    <subcellularLocation>
        <location evidence="1">Cell membrane</location>
        <topology evidence="1">Multi-pass membrane protein</topology>
    </subcellularLocation>
</comment>
<feature type="transmembrane region" description="Helical" evidence="1">
    <location>
        <begin position="136"/>
        <end position="157"/>
    </location>
</feature>
<dbReference type="NCBIfam" id="TIGR00773">
    <property type="entry name" value="NhaA"/>
    <property type="match status" value="1"/>
</dbReference>
<feature type="transmembrane region" description="Helical" evidence="1">
    <location>
        <begin position="389"/>
        <end position="407"/>
    </location>
</feature>
<reference evidence="2 3" key="1">
    <citation type="submission" date="2021-07" db="EMBL/GenBank/DDBJ databases">
        <title>Genomic diversity and antimicrobial resistance of Prevotella spp. isolated from chronic lung disease airways.</title>
        <authorList>
            <person name="Webb K.A."/>
            <person name="Olagoke O.S."/>
            <person name="Baird T."/>
            <person name="Neill J."/>
            <person name="Pham A."/>
            <person name="Wells T.J."/>
            <person name="Ramsay K.A."/>
            <person name="Bell S.C."/>
            <person name="Sarovich D.S."/>
            <person name="Price E.P."/>
        </authorList>
    </citation>
    <scope>NUCLEOTIDE SEQUENCE [LARGE SCALE GENOMIC DNA]</scope>
    <source>
        <strain evidence="2 3">SCHI0011.S.12</strain>
    </source>
</reference>
<dbReference type="Pfam" id="PF06965">
    <property type="entry name" value="Na_H_antiport_1"/>
    <property type="match status" value="1"/>
</dbReference>
<protein>
    <recommendedName>
        <fullName evidence="1">Na(+)/H(+) antiporter NhaA</fullName>
    </recommendedName>
    <alternativeName>
        <fullName evidence="1">Sodium/proton antiporter NhaA</fullName>
    </alternativeName>
</protein>
<dbReference type="EMBL" id="JAHXCT010000002">
    <property type="protein sequence ID" value="MBW4768906.1"/>
    <property type="molecule type" value="Genomic_DNA"/>
</dbReference>
<feature type="transmembrane region" description="Helical" evidence="1">
    <location>
        <begin position="312"/>
        <end position="334"/>
    </location>
</feature>
<keyword evidence="1" id="KW-0472">Membrane</keyword>
<keyword evidence="1" id="KW-0813">Transport</keyword>
<keyword evidence="1" id="KW-0812">Transmembrane</keyword>
<feature type="transmembrane region" description="Helical" evidence="1">
    <location>
        <begin position="193"/>
        <end position="210"/>
    </location>
</feature>
<keyword evidence="1" id="KW-0739">Sodium transport</keyword>